<organism evidence="1 2">
    <name type="scientific">Potamilus streckersoni</name>
    <dbReference type="NCBI Taxonomy" id="2493646"/>
    <lineage>
        <taxon>Eukaryota</taxon>
        <taxon>Metazoa</taxon>
        <taxon>Spiralia</taxon>
        <taxon>Lophotrochozoa</taxon>
        <taxon>Mollusca</taxon>
        <taxon>Bivalvia</taxon>
        <taxon>Autobranchia</taxon>
        <taxon>Heteroconchia</taxon>
        <taxon>Palaeoheterodonta</taxon>
        <taxon>Unionida</taxon>
        <taxon>Unionoidea</taxon>
        <taxon>Unionidae</taxon>
        <taxon>Ambleminae</taxon>
        <taxon>Lampsilini</taxon>
        <taxon>Potamilus</taxon>
    </lineage>
</organism>
<sequence>MLEASSTDVSGDIIARMSYAIHNWFYYVMDTDSIGEYFQAISIKQLKCIQDLCVLFVTDNIGSDNVVRPRLLGTIYKIKAIGYDKDLCTRKLR</sequence>
<reference evidence="1" key="1">
    <citation type="journal article" date="2021" name="Genome Biol. Evol.">
        <title>A High-Quality Reference Genome for a Parasitic Bivalve with Doubly Uniparental Inheritance (Bivalvia: Unionida).</title>
        <authorList>
            <person name="Smith C.H."/>
        </authorList>
    </citation>
    <scope>NUCLEOTIDE SEQUENCE</scope>
    <source>
        <strain evidence="1">CHS0354</strain>
    </source>
</reference>
<feature type="non-terminal residue" evidence="1">
    <location>
        <position position="93"/>
    </location>
</feature>
<proteinExistence type="predicted"/>
<accession>A0AAE0S7J9</accession>
<reference evidence="1" key="2">
    <citation type="journal article" date="2021" name="Genome Biol. Evol.">
        <title>Developing a high-quality reference genome for a parasitic bivalve with doubly uniparental inheritance (Bivalvia: Unionida).</title>
        <authorList>
            <person name="Smith C.H."/>
        </authorList>
    </citation>
    <scope>NUCLEOTIDE SEQUENCE</scope>
    <source>
        <strain evidence="1">CHS0354</strain>
        <tissue evidence="1">Mantle</tissue>
    </source>
</reference>
<reference evidence="1" key="3">
    <citation type="submission" date="2023-05" db="EMBL/GenBank/DDBJ databases">
        <authorList>
            <person name="Smith C.H."/>
        </authorList>
    </citation>
    <scope>NUCLEOTIDE SEQUENCE</scope>
    <source>
        <strain evidence="1">CHS0354</strain>
        <tissue evidence="1">Mantle</tissue>
    </source>
</reference>
<protein>
    <submittedName>
        <fullName evidence="1">Uncharacterized protein</fullName>
    </submittedName>
</protein>
<dbReference type="Proteomes" id="UP001195483">
    <property type="component" value="Unassembled WGS sequence"/>
</dbReference>
<evidence type="ECO:0000313" key="1">
    <source>
        <dbReference type="EMBL" id="KAK3586270.1"/>
    </source>
</evidence>
<evidence type="ECO:0000313" key="2">
    <source>
        <dbReference type="Proteomes" id="UP001195483"/>
    </source>
</evidence>
<dbReference type="AlphaFoldDB" id="A0AAE0S7J9"/>
<keyword evidence="2" id="KW-1185">Reference proteome</keyword>
<gene>
    <name evidence="1" type="ORF">CHS0354_022596</name>
</gene>
<comment type="caution">
    <text evidence="1">The sequence shown here is derived from an EMBL/GenBank/DDBJ whole genome shotgun (WGS) entry which is preliminary data.</text>
</comment>
<dbReference type="EMBL" id="JAEAOA010001372">
    <property type="protein sequence ID" value="KAK3586270.1"/>
    <property type="molecule type" value="Genomic_DNA"/>
</dbReference>
<name>A0AAE0S7J9_9BIVA</name>